<dbReference type="InterPro" id="IPR001753">
    <property type="entry name" value="Enoyl-CoA_hydra/iso"/>
</dbReference>
<proteinExistence type="inferred from homology"/>
<dbReference type="GO" id="GO:0006635">
    <property type="term" value="P:fatty acid beta-oxidation"/>
    <property type="evidence" value="ECO:0007669"/>
    <property type="project" value="TreeGrafter"/>
</dbReference>
<comment type="caution">
    <text evidence="6">The sequence shown here is derived from an EMBL/GenBank/DDBJ whole genome shotgun (WGS) entry which is preliminary data.</text>
</comment>
<dbReference type="InterPro" id="IPR018376">
    <property type="entry name" value="Enoyl-CoA_hyd/isom_CS"/>
</dbReference>
<accession>A0A5C4QA41</accession>
<dbReference type="Gene3D" id="1.10.12.10">
    <property type="entry name" value="Lyase 2-enoyl-coa Hydratase, Chain A, domain 2"/>
    <property type="match status" value="1"/>
</dbReference>
<evidence type="ECO:0000313" key="6">
    <source>
        <dbReference type="EMBL" id="TNH22696.1"/>
    </source>
</evidence>
<dbReference type="InterPro" id="IPR014748">
    <property type="entry name" value="Enoyl-CoA_hydra_C"/>
</dbReference>
<dbReference type="Pfam" id="PF00378">
    <property type="entry name" value="ECH_1"/>
    <property type="match status" value="1"/>
</dbReference>
<dbReference type="AlphaFoldDB" id="A0A5C4QA41"/>
<dbReference type="Proteomes" id="UP000306145">
    <property type="component" value="Unassembled WGS sequence"/>
</dbReference>
<dbReference type="CDD" id="cd06558">
    <property type="entry name" value="crotonase-like"/>
    <property type="match status" value="1"/>
</dbReference>
<comment type="similarity">
    <text evidence="1 5">Belongs to the enoyl-CoA hydratase/isomerase family.</text>
</comment>
<sequence>MNESTVHLEKSHHVARITLSRPHVLNALDLATHARLAEIWDEVESDDEVWAAVLTGAGDRAFSSGQDLTELGRRLRGGPVRSSIGSHGMPGHPRLTERFRMSKPIVARVNGLALGGGFELVLACDVVVAAEHAYFGLPEARLGLVAGAGGVFRLTRQAPFRAALGHVLTGRRISAAQALAYGLVNDVVPATELDDCVDEWVADILRCAPLAVRAAKEMAYASAARPLAEAFAARYDWEDRRMASADAVEGPTAFLERRQPVWQGR</sequence>
<dbReference type="OrthoDB" id="4284283at2"/>
<organism evidence="6 7">
    <name type="scientific">Micromonospora orduensis</name>
    <dbReference type="NCBI Taxonomy" id="1420891"/>
    <lineage>
        <taxon>Bacteria</taxon>
        <taxon>Bacillati</taxon>
        <taxon>Actinomycetota</taxon>
        <taxon>Actinomycetes</taxon>
        <taxon>Micromonosporales</taxon>
        <taxon>Micromonosporaceae</taxon>
        <taxon>Micromonospora</taxon>
    </lineage>
</organism>
<name>A0A5C4QA41_9ACTN</name>
<evidence type="ECO:0000256" key="4">
    <source>
        <dbReference type="ARBA" id="ARBA00023717"/>
    </source>
</evidence>
<evidence type="ECO:0000256" key="2">
    <source>
        <dbReference type="ARBA" id="ARBA00023239"/>
    </source>
</evidence>
<dbReference type="InterPro" id="IPR054898">
    <property type="entry name" value="EnCoAhydt_DpgD"/>
</dbReference>
<dbReference type="NCBIfam" id="NF042430">
    <property type="entry name" value="EnCoAhydt_DpgD"/>
    <property type="match status" value="1"/>
</dbReference>
<dbReference type="GO" id="GO:0004300">
    <property type="term" value="F:enoyl-CoA hydratase activity"/>
    <property type="evidence" value="ECO:0007669"/>
    <property type="project" value="UniProtKB-EC"/>
</dbReference>
<protein>
    <submittedName>
        <fullName evidence="6">Enoyl-CoA hydratase</fullName>
    </submittedName>
</protein>
<dbReference type="PANTHER" id="PTHR11941">
    <property type="entry name" value="ENOYL-COA HYDRATASE-RELATED"/>
    <property type="match status" value="1"/>
</dbReference>
<comment type="catalytic activity">
    <reaction evidence="3">
        <text>a (3S)-3-hydroxyacyl-CoA = a (2E)-enoyl-CoA + H2O</text>
        <dbReference type="Rhea" id="RHEA:16105"/>
        <dbReference type="ChEBI" id="CHEBI:15377"/>
        <dbReference type="ChEBI" id="CHEBI:57318"/>
        <dbReference type="ChEBI" id="CHEBI:58856"/>
        <dbReference type="EC" id="4.2.1.17"/>
    </reaction>
</comment>
<evidence type="ECO:0000256" key="1">
    <source>
        <dbReference type="ARBA" id="ARBA00005254"/>
    </source>
</evidence>
<dbReference type="RefSeq" id="WP_139587502.1">
    <property type="nucleotide sequence ID" value="NZ_VDFY01000257.1"/>
</dbReference>
<gene>
    <name evidence="6" type="ORF">FHG89_28550</name>
</gene>
<reference evidence="6 7" key="1">
    <citation type="submission" date="2019-06" db="EMBL/GenBank/DDBJ databases">
        <title>Micromonospora ordensis sp. nov., isolated from deep marine sediment.</title>
        <authorList>
            <person name="Veyisoglu A."/>
            <person name="Carro L."/>
            <person name="Klenk H.-P."/>
            <person name="Sahin N."/>
        </authorList>
    </citation>
    <scope>NUCLEOTIDE SEQUENCE [LARGE SCALE GENOMIC DNA]</scope>
    <source>
        <strain evidence="6 7">S2509</strain>
    </source>
</reference>
<keyword evidence="7" id="KW-1185">Reference proteome</keyword>
<dbReference type="PROSITE" id="PS00166">
    <property type="entry name" value="ENOYL_COA_HYDRATASE"/>
    <property type="match status" value="1"/>
</dbReference>
<evidence type="ECO:0000256" key="5">
    <source>
        <dbReference type="RuleBase" id="RU003707"/>
    </source>
</evidence>
<evidence type="ECO:0000313" key="7">
    <source>
        <dbReference type="Proteomes" id="UP000306145"/>
    </source>
</evidence>
<dbReference type="Gene3D" id="3.90.226.10">
    <property type="entry name" value="2-enoyl-CoA Hydratase, Chain A, domain 1"/>
    <property type="match status" value="1"/>
</dbReference>
<comment type="catalytic activity">
    <reaction evidence="4">
        <text>a 4-saturated-(3S)-3-hydroxyacyl-CoA = a (3E)-enoyl-CoA + H2O</text>
        <dbReference type="Rhea" id="RHEA:20724"/>
        <dbReference type="ChEBI" id="CHEBI:15377"/>
        <dbReference type="ChEBI" id="CHEBI:58521"/>
        <dbReference type="ChEBI" id="CHEBI:137480"/>
        <dbReference type="EC" id="4.2.1.17"/>
    </reaction>
</comment>
<keyword evidence="2" id="KW-0456">Lyase</keyword>
<dbReference type="SUPFAM" id="SSF52096">
    <property type="entry name" value="ClpP/crotonase"/>
    <property type="match status" value="1"/>
</dbReference>
<dbReference type="PANTHER" id="PTHR11941:SF54">
    <property type="entry name" value="ENOYL-COA HYDRATASE, MITOCHONDRIAL"/>
    <property type="match status" value="1"/>
</dbReference>
<dbReference type="EMBL" id="VDFY01000257">
    <property type="protein sequence ID" value="TNH22696.1"/>
    <property type="molecule type" value="Genomic_DNA"/>
</dbReference>
<dbReference type="InterPro" id="IPR029045">
    <property type="entry name" value="ClpP/crotonase-like_dom_sf"/>
</dbReference>
<evidence type="ECO:0000256" key="3">
    <source>
        <dbReference type="ARBA" id="ARBA00023709"/>
    </source>
</evidence>